<accession>A0A8E2LDU1</accession>
<dbReference type="InterPro" id="IPR035906">
    <property type="entry name" value="MetI-like_sf"/>
</dbReference>
<sequence>MKPDYNFETEDLHDLPDELFKKLDESEKEDEIIARPSKSYWQDAWSRFRKDPLALLGLFIIIIMALAAIFGPILSEYTYDGQDIENGNQGPSSEHWFGTDKFGRDIFIRTLYGARISLTIGFVVATINMLIGVIYGGISGYFGGRLDMIMMRIVDMMISIPDLLYIILVMMFLGNSIQSILIALCITSWIGTARIVRSQVITLKYQEYALASRSIGSSNLRILFKHLIPNSMGPIIVTVTFLVPSAIFSEAFLSFLGIGIQVPIASWGTLVNDAIPTLFTQPYQMLFPALAISITMFSLNFIGDGLRDALDPRLKK</sequence>
<name>A0A8E2LDU1_9BACI</name>
<keyword evidence="2 7" id="KW-0813">Transport</keyword>
<protein>
    <submittedName>
        <fullName evidence="9">Diguanylate cyclase</fullName>
    </submittedName>
</protein>
<keyword evidence="6 7" id="KW-0472">Membrane</keyword>
<evidence type="ECO:0000256" key="7">
    <source>
        <dbReference type="RuleBase" id="RU363032"/>
    </source>
</evidence>
<dbReference type="EMBL" id="MTLA01000178">
    <property type="protein sequence ID" value="OOP67628.1"/>
    <property type="molecule type" value="Genomic_DNA"/>
</dbReference>
<feature type="transmembrane region" description="Helical" evidence="7">
    <location>
        <begin position="285"/>
        <end position="306"/>
    </location>
</feature>
<dbReference type="Gene3D" id="1.10.3720.10">
    <property type="entry name" value="MetI-like"/>
    <property type="match status" value="1"/>
</dbReference>
<dbReference type="InterPro" id="IPR025966">
    <property type="entry name" value="OppC_N"/>
</dbReference>
<dbReference type="Pfam" id="PF00528">
    <property type="entry name" value="BPD_transp_1"/>
    <property type="match status" value="1"/>
</dbReference>
<evidence type="ECO:0000256" key="6">
    <source>
        <dbReference type="ARBA" id="ARBA00023136"/>
    </source>
</evidence>
<dbReference type="InterPro" id="IPR050366">
    <property type="entry name" value="BP-dependent_transpt_permease"/>
</dbReference>
<keyword evidence="10" id="KW-1185">Reference proteome</keyword>
<evidence type="ECO:0000256" key="3">
    <source>
        <dbReference type="ARBA" id="ARBA00022475"/>
    </source>
</evidence>
<comment type="caution">
    <text evidence="9">The sequence shown here is derived from an EMBL/GenBank/DDBJ whole genome shotgun (WGS) entry which is preliminary data.</text>
</comment>
<evidence type="ECO:0000259" key="8">
    <source>
        <dbReference type="PROSITE" id="PS50928"/>
    </source>
</evidence>
<evidence type="ECO:0000256" key="4">
    <source>
        <dbReference type="ARBA" id="ARBA00022692"/>
    </source>
</evidence>
<feature type="domain" description="ABC transmembrane type-1" evidence="8">
    <location>
        <begin position="114"/>
        <end position="303"/>
    </location>
</feature>
<dbReference type="SUPFAM" id="SSF161098">
    <property type="entry name" value="MetI-like"/>
    <property type="match status" value="1"/>
</dbReference>
<reference evidence="9 10" key="1">
    <citation type="submission" date="2017-01" db="EMBL/GenBank/DDBJ databases">
        <title>Draft genome sequence of Bacillus oleronius.</title>
        <authorList>
            <person name="Allam M."/>
        </authorList>
    </citation>
    <scope>NUCLEOTIDE SEQUENCE [LARGE SCALE GENOMIC DNA]</scope>
    <source>
        <strain evidence="9 10">DSM 9356</strain>
    </source>
</reference>
<evidence type="ECO:0000256" key="5">
    <source>
        <dbReference type="ARBA" id="ARBA00022989"/>
    </source>
</evidence>
<dbReference type="PANTHER" id="PTHR43386:SF22">
    <property type="entry name" value="OLIGOPEPTIDE TRANSPORT SYSTEM PERMEASE PROTEIN OPPC"/>
    <property type="match status" value="1"/>
</dbReference>
<organism evidence="9 10">
    <name type="scientific">Heyndrickxia oleronia</name>
    <dbReference type="NCBI Taxonomy" id="38875"/>
    <lineage>
        <taxon>Bacteria</taxon>
        <taxon>Bacillati</taxon>
        <taxon>Bacillota</taxon>
        <taxon>Bacilli</taxon>
        <taxon>Bacillales</taxon>
        <taxon>Bacillaceae</taxon>
        <taxon>Heyndrickxia</taxon>
    </lineage>
</organism>
<feature type="transmembrane region" description="Helical" evidence="7">
    <location>
        <begin position="116"/>
        <end position="141"/>
    </location>
</feature>
<feature type="transmembrane region" description="Helical" evidence="7">
    <location>
        <begin position="53"/>
        <end position="74"/>
    </location>
</feature>
<dbReference type="GO" id="GO:0005886">
    <property type="term" value="C:plasma membrane"/>
    <property type="evidence" value="ECO:0007669"/>
    <property type="project" value="UniProtKB-SubCell"/>
</dbReference>
<gene>
    <name evidence="9" type="ORF">BWZ43_14780</name>
</gene>
<dbReference type="PROSITE" id="PS50928">
    <property type="entry name" value="ABC_TM1"/>
    <property type="match status" value="1"/>
</dbReference>
<comment type="subcellular location">
    <subcellularLocation>
        <location evidence="1 7">Cell membrane</location>
        <topology evidence="1 7">Multi-pass membrane protein</topology>
    </subcellularLocation>
</comment>
<evidence type="ECO:0000256" key="2">
    <source>
        <dbReference type="ARBA" id="ARBA00022448"/>
    </source>
</evidence>
<dbReference type="GO" id="GO:0055085">
    <property type="term" value="P:transmembrane transport"/>
    <property type="evidence" value="ECO:0007669"/>
    <property type="project" value="InterPro"/>
</dbReference>
<dbReference type="RefSeq" id="WP_071975335.1">
    <property type="nucleotide sequence ID" value="NZ_CP080028.1"/>
</dbReference>
<keyword evidence="5 7" id="KW-1133">Transmembrane helix</keyword>
<evidence type="ECO:0000313" key="10">
    <source>
        <dbReference type="Proteomes" id="UP000189761"/>
    </source>
</evidence>
<dbReference type="InterPro" id="IPR000515">
    <property type="entry name" value="MetI-like"/>
</dbReference>
<keyword evidence="3" id="KW-1003">Cell membrane</keyword>
<dbReference type="AlphaFoldDB" id="A0A8E2LDU1"/>
<evidence type="ECO:0000313" key="9">
    <source>
        <dbReference type="EMBL" id="OOP67628.1"/>
    </source>
</evidence>
<feature type="transmembrane region" description="Helical" evidence="7">
    <location>
        <begin position="235"/>
        <end position="265"/>
    </location>
</feature>
<dbReference type="CDD" id="cd06261">
    <property type="entry name" value="TM_PBP2"/>
    <property type="match status" value="1"/>
</dbReference>
<dbReference type="Pfam" id="PF12911">
    <property type="entry name" value="OppC_N"/>
    <property type="match status" value="1"/>
</dbReference>
<comment type="similarity">
    <text evidence="7">Belongs to the binding-protein-dependent transport system permease family.</text>
</comment>
<proteinExistence type="inferred from homology"/>
<evidence type="ECO:0000256" key="1">
    <source>
        <dbReference type="ARBA" id="ARBA00004651"/>
    </source>
</evidence>
<dbReference type="Proteomes" id="UP000189761">
    <property type="component" value="Unassembled WGS sequence"/>
</dbReference>
<keyword evidence="4 7" id="KW-0812">Transmembrane</keyword>
<dbReference type="PANTHER" id="PTHR43386">
    <property type="entry name" value="OLIGOPEPTIDE TRANSPORT SYSTEM PERMEASE PROTEIN APPC"/>
    <property type="match status" value="1"/>
</dbReference>